<feature type="compositionally biased region" description="Basic and acidic residues" evidence="1">
    <location>
        <begin position="17"/>
        <end position="26"/>
    </location>
</feature>
<evidence type="ECO:0000256" key="1">
    <source>
        <dbReference type="SAM" id="MobiDB-lite"/>
    </source>
</evidence>
<dbReference type="AlphaFoldDB" id="A0A8H8CM68"/>
<dbReference type="EMBL" id="JAFIQS010000004">
    <property type="protein sequence ID" value="KAG5170556.1"/>
    <property type="molecule type" value="Genomic_DNA"/>
</dbReference>
<sequence>MPGANYMGGKRNAMKARAKDTIGRQEKGHFGRQRLNILSQGLSASKPSEKAQQAKDIMHPNSKGLSDIDLAHARKKIPIDSDADTTKWFIPKPIHISPSTPRSRRYMRDRDAHTSSSRSNGGRSKILDALDTSQPIFLRRVMDDILAMDDLAGLSGIGPSSIRAETWNQDSDHSGLIEMADSDPRSKIDIEEVPSSRMRTPARSKASYIPSSITRRLMDDSRPSFESRLLGSSKNHHRRNSSALMPSMPVGKNSSSDFFDSQCSDFFHEEDKASNALAIRRQSSFATSEDADFIHPERASSYSPRCYSMSSHEVECEKQSQSSIETSDDPFEDIHNGLPSFIRLGPLRNRRGNTEICVYGSLFEQSDPWSTIGLILGLEGIQEDKLLVDEILEDDWGCESLFGGACQDDMSDENILDIPWEDLLPNTKPTSPMPALPSRHSPICDKETTVQLECNTPPLGPLCDRMHANENAAIEELVENIKNGDKIVLPELREVDGRFLGPSLFDDFDESE</sequence>
<protein>
    <submittedName>
        <fullName evidence="2">Uncharacterized protein</fullName>
    </submittedName>
</protein>
<feature type="region of interest" description="Disordered" evidence="1">
    <location>
        <begin position="220"/>
        <end position="249"/>
    </location>
</feature>
<dbReference type="OrthoDB" id="3260134at2759"/>
<feature type="compositionally biased region" description="Basic and acidic residues" evidence="1">
    <location>
        <begin position="47"/>
        <end position="58"/>
    </location>
</feature>
<gene>
    <name evidence="2" type="ORF">JR316_004945</name>
</gene>
<proteinExistence type="predicted"/>
<feature type="region of interest" description="Disordered" evidence="1">
    <location>
        <begin position="1"/>
        <end position="26"/>
    </location>
</feature>
<feature type="region of interest" description="Disordered" evidence="1">
    <location>
        <begin position="42"/>
        <end position="63"/>
    </location>
</feature>
<comment type="caution">
    <text evidence="2">The sequence shown here is derived from an EMBL/GenBank/DDBJ whole genome shotgun (WGS) entry which is preliminary data.</text>
</comment>
<feature type="region of interest" description="Disordered" evidence="1">
    <location>
        <begin position="92"/>
        <end position="126"/>
    </location>
</feature>
<evidence type="ECO:0000313" key="2">
    <source>
        <dbReference type="EMBL" id="KAG5170556.1"/>
    </source>
</evidence>
<reference evidence="2" key="1">
    <citation type="submission" date="2021-02" db="EMBL/GenBank/DDBJ databases">
        <title>Psilocybe cubensis genome.</title>
        <authorList>
            <person name="Mckernan K.J."/>
            <person name="Crawford S."/>
            <person name="Trippe A."/>
            <person name="Kane L.T."/>
            <person name="Mclaughlin S."/>
        </authorList>
    </citation>
    <scope>NUCLEOTIDE SEQUENCE [LARGE SCALE GENOMIC DNA]</scope>
    <source>
        <strain evidence="2">MGC-MH-2018</strain>
    </source>
</reference>
<accession>A0A8H8CM68</accession>
<name>A0A8H8CM68_PSICU</name>
<organism evidence="2">
    <name type="scientific">Psilocybe cubensis</name>
    <name type="common">Psychedelic mushroom</name>
    <name type="synonym">Stropharia cubensis</name>
    <dbReference type="NCBI Taxonomy" id="181762"/>
    <lineage>
        <taxon>Eukaryota</taxon>
        <taxon>Fungi</taxon>
        <taxon>Dikarya</taxon>
        <taxon>Basidiomycota</taxon>
        <taxon>Agaricomycotina</taxon>
        <taxon>Agaricomycetes</taxon>
        <taxon>Agaricomycetidae</taxon>
        <taxon>Agaricales</taxon>
        <taxon>Agaricineae</taxon>
        <taxon>Strophariaceae</taxon>
        <taxon>Psilocybe</taxon>
    </lineage>
</organism>